<dbReference type="AlphaFoldDB" id="A0AA38FFZ8"/>
<feature type="non-terminal residue" evidence="1">
    <location>
        <position position="1"/>
    </location>
</feature>
<organism evidence="1 2">
    <name type="scientific">Taxus chinensis</name>
    <name type="common">Chinese yew</name>
    <name type="synonym">Taxus wallichiana var. chinensis</name>
    <dbReference type="NCBI Taxonomy" id="29808"/>
    <lineage>
        <taxon>Eukaryota</taxon>
        <taxon>Viridiplantae</taxon>
        <taxon>Streptophyta</taxon>
        <taxon>Embryophyta</taxon>
        <taxon>Tracheophyta</taxon>
        <taxon>Spermatophyta</taxon>
        <taxon>Pinopsida</taxon>
        <taxon>Pinidae</taxon>
        <taxon>Conifers II</taxon>
        <taxon>Cupressales</taxon>
        <taxon>Taxaceae</taxon>
        <taxon>Taxus</taxon>
    </lineage>
</organism>
<protein>
    <submittedName>
        <fullName evidence="1">Uncharacterized protein</fullName>
    </submittedName>
</protein>
<evidence type="ECO:0000313" key="1">
    <source>
        <dbReference type="EMBL" id="KAH9299981.1"/>
    </source>
</evidence>
<accession>A0AA38FFZ8</accession>
<feature type="non-terminal residue" evidence="1">
    <location>
        <position position="72"/>
    </location>
</feature>
<dbReference type="EMBL" id="JAHRHJ020000009">
    <property type="protein sequence ID" value="KAH9299981.1"/>
    <property type="molecule type" value="Genomic_DNA"/>
</dbReference>
<proteinExistence type="predicted"/>
<dbReference type="Proteomes" id="UP000824469">
    <property type="component" value="Unassembled WGS sequence"/>
</dbReference>
<comment type="caution">
    <text evidence="1">The sequence shown here is derived from an EMBL/GenBank/DDBJ whole genome shotgun (WGS) entry which is preliminary data.</text>
</comment>
<name>A0AA38FFZ8_TAXCH</name>
<keyword evidence="2" id="KW-1185">Reference proteome</keyword>
<reference evidence="1 2" key="1">
    <citation type="journal article" date="2021" name="Nat. Plants">
        <title>The Taxus genome provides insights into paclitaxel biosynthesis.</title>
        <authorList>
            <person name="Xiong X."/>
            <person name="Gou J."/>
            <person name="Liao Q."/>
            <person name="Li Y."/>
            <person name="Zhou Q."/>
            <person name="Bi G."/>
            <person name="Li C."/>
            <person name="Du R."/>
            <person name="Wang X."/>
            <person name="Sun T."/>
            <person name="Guo L."/>
            <person name="Liang H."/>
            <person name="Lu P."/>
            <person name="Wu Y."/>
            <person name="Zhang Z."/>
            <person name="Ro D.K."/>
            <person name="Shang Y."/>
            <person name="Huang S."/>
            <person name="Yan J."/>
        </authorList>
    </citation>
    <scope>NUCLEOTIDE SEQUENCE [LARGE SCALE GENOMIC DNA]</scope>
    <source>
        <strain evidence="1">Ta-2019</strain>
    </source>
</reference>
<evidence type="ECO:0000313" key="2">
    <source>
        <dbReference type="Proteomes" id="UP000824469"/>
    </source>
</evidence>
<sequence length="72" mass="8309">VNFYTMEGNDKSQEISLKSHEDVLLRLKADTIFNEAVKDGFEDDKVLGVTFIFGQEIIHIIFQYAMHDVTED</sequence>
<gene>
    <name evidence="1" type="ORF">KI387_011564</name>
</gene>